<feature type="region of interest" description="Disordered" evidence="1">
    <location>
        <begin position="91"/>
        <end position="120"/>
    </location>
</feature>
<feature type="region of interest" description="Disordered" evidence="1">
    <location>
        <begin position="133"/>
        <end position="160"/>
    </location>
</feature>
<feature type="compositionally biased region" description="Basic residues" evidence="1">
    <location>
        <begin position="133"/>
        <end position="147"/>
    </location>
</feature>
<organism evidence="2 3">
    <name type="scientific">Cupriavidus gilardii J11</name>
    <dbReference type="NCBI Taxonomy" id="936133"/>
    <lineage>
        <taxon>Bacteria</taxon>
        <taxon>Pseudomonadati</taxon>
        <taxon>Pseudomonadota</taxon>
        <taxon>Betaproteobacteria</taxon>
        <taxon>Burkholderiales</taxon>
        <taxon>Burkholderiaceae</taxon>
        <taxon>Cupriavidus</taxon>
    </lineage>
</organism>
<evidence type="ECO:0000256" key="1">
    <source>
        <dbReference type="SAM" id="MobiDB-lite"/>
    </source>
</evidence>
<dbReference type="EMBL" id="VLJN01000056">
    <property type="protein sequence ID" value="TWG79687.1"/>
    <property type="molecule type" value="Genomic_DNA"/>
</dbReference>
<feature type="compositionally biased region" description="Low complexity" evidence="1">
    <location>
        <begin position="104"/>
        <end position="120"/>
    </location>
</feature>
<keyword evidence="3" id="KW-1185">Reference proteome</keyword>
<evidence type="ECO:0000313" key="3">
    <source>
        <dbReference type="Proteomes" id="UP000318141"/>
    </source>
</evidence>
<name>A0A562B380_9BURK</name>
<reference evidence="2 3" key="1">
    <citation type="submission" date="2019-07" db="EMBL/GenBank/DDBJ databases">
        <title>Genome sequencing of lignin-degrading bacterial isolates.</title>
        <authorList>
            <person name="Gladden J."/>
        </authorList>
    </citation>
    <scope>NUCLEOTIDE SEQUENCE [LARGE SCALE GENOMIC DNA]</scope>
    <source>
        <strain evidence="2 3">J11</strain>
    </source>
</reference>
<comment type="caution">
    <text evidence="2">The sequence shown here is derived from an EMBL/GenBank/DDBJ whole genome shotgun (WGS) entry which is preliminary data.</text>
</comment>
<dbReference type="AlphaFoldDB" id="A0A562B380"/>
<gene>
    <name evidence="2" type="ORF">L602_000600000870</name>
</gene>
<sequence>MGIGVARRFSPVRIPRHGNNRKVRGARLKRRAILVPFPRRIRCPPSPPCIAPACPILAGCPLTTCARYACPAACVSAHTASKSDWRTLRSSLMPSGHRPHAGTLSPRRLPTPAARPASSRGVWMRDMPNCARNRARNRGRNRGRNRHWPNAGRSRPPRPMPWIDRRGLGGSSAVPCACATHWHRCCASWSAAVNVIGRGAFNECSFDGANFFKAVLIDAAFFRCNGRGAFFTEASLGAAMFTLPRLLAPAFRPDGVIHQRRGWVATRHRPSMPGAYASCTRNPPL</sequence>
<protein>
    <recommendedName>
        <fullName evidence="4">Pentapeptide repeat protein</fullName>
    </recommendedName>
</protein>
<dbReference type="Proteomes" id="UP000318141">
    <property type="component" value="Unassembled WGS sequence"/>
</dbReference>
<dbReference type="SUPFAM" id="SSF141571">
    <property type="entry name" value="Pentapeptide repeat-like"/>
    <property type="match status" value="1"/>
</dbReference>
<evidence type="ECO:0008006" key="4">
    <source>
        <dbReference type="Google" id="ProtNLM"/>
    </source>
</evidence>
<proteinExistence type="predicted"/>
<evidence type="ECO:0000313" key="2">
    <source>
        <dbReference type="EMBL" id="TWG79687.1"/>
    </source>
</evidence>
<accession>A0A562B380</accession>